<accession>A0A178N0J3</accession>
<gene>
    <name evidence="3" type="ORF">A6A05_07360</name>
</gene>
<feature type="coiled-coil region" evidence="1">
    <location>
        <begin position="973"/>
        <end position="1044"/>
    </location>
</feature>
<feature type="coiled-coil region" evidence="1">
    <location>
        <begin position="176"/>
        <end position="243"/>
    </location>
</feature>
<evidence type="ECO:0000313" key="3">
    <source>
        <dbReference type="EMBL" id="OAN59550.1"/>
    </source>
</evidence>
<comment type="caution">
    <text evidence="3">The sequence shown here is derived from an EMBL/GenBank/DDBJ whole genome shotgun (WGS) entry which is preliminary data.</text>
</comment>
<dbReference type="AlphaFoldDB" id="A0A178N0J3"/>
<feature type="coiled-coil region" evidence="1">
    <location>
        <begin position="652"/>
        <end position="686"/>
    </location>
</feature>
<dbReference type="EMBL" id="LWQU01000065">
    <property type="protein sequence ID" value="OAN59550.1"/>
    <property type="molecule type" value="Genomic_DNA"/>
</dbReference>
<keyword evidence="4" id="KW-1185">Reference proteome</keyword>
<evidence type="ECO:0000256" key="1">
    <source>
        <dbReference type="SAM" id="Coils"/>
    </source>
</evidence>
<feature type="coiled-coil region" evidence="1">
    <location>
        <begin position="897"/>
        <end position="942"/>
    </location>
</feature>
<proteinExistence type="predicted"/>
<feature type="coiled-coil region" evidence="1">
    <location>
        <begin position="416"/>
        <end position="527"/>
    </location>
</feature>
<organism evidence="3 4">
    <name type="scientific">Magnetospirillum moscoviense</name>
    <dbReference type="NCBI Taxonomy" id="1437059"/>
    <lineage>
        <taxon>Bacteria</taxon>
        <taxon>Pseudomonadati</taxon>
        <taxon>Pseudomonadota</taxon>
        <taxon>Alphaproteobacteria</taxon>
        <taxon>Rhodospirillales</taxon>
        <taxon>Rhodospirillaceae</taxon>
        <taxon>Magnetospirillum</taxon>
    </lineage>
</organism>
<name>A0A178N0J3_9PROT</name>
<reference evidence="3 4" key="1">
    <citation type="submission" date="2016-04" db="EMBL/GenBank/DDBJ databases">
        <title>Draft genome sequence of freshwater magnetotactic bacteria Magnetospirillum marisnigri SP-1 and Magnetospirillum moscoviense BB-1.</title>
        <authorList>
            <person name="Koziaeva V."/>
            <person name="Dziuba M.V."/>
            <person name="Ivanov T.M."/>
            <person name="Kuznetsov B."/>
            <person name="Grouzdev D.S."/>
        </authorList>
    </citation>
    <scope>NUCLEOTIDE SEQUENCE [LARGE SCALE GENOMIC DNA]</scope>
    <source>
        <strain evidence="3 4">BB-1</strain>
    </source>
</reference>
<feature type="coiled-coil region" evidence="1">
    <location>
        <begin position="554"/>
        <end position="614"/>
    </location>
</feature>
<dbReference type="Proteomes" id="UP000078543">
    <property type="component" value="Unassembled WGS sequence"/>
</dbReference>
<protein>
    <submittedName>
        <fullName evidence="3">Uncharacterized protein</fullName>
    </submittedName>
</protein>
<feature type="region of interest" description="Disordered" evidence="2">
    <location>
        <begin position="808"/>
        <end position="828"/>
    </location>
</feature>
<dbReference type="OrthoDB" id="8478996at2"/>
<evidence type="ECO:0000313" key="4">
    <source>
        <dbReference type="Proteomes" id="UP000078543"/>
    </source>
</evidence>
<feature type="compositionally biased region" description="Polar residues" evidence="2">
    <location>
        <begin position="814"/>
        <end position="826"/>
    </location>
</feature>
<feature type="coiled-coil region" evidence="1">
    <location>
        <begin position="303"/>
        <end position="334"/>
    </location>
</feature>
<evidence type="ECO:0000256" key="2">
    <source>
        <dbReference type="SAM" id="MobiDB-lite"/>
    </source>
</evidence>
<feature type="coiled-coil region" evidence="1">
    <location>
        <begin position="67"/>
        <end position="149"/>
    </location>
</feature>
<sequence>MSEPPPYKAGKDADLSTALALTERLLTPGAEDGVIPALPVEKDGLGQNLRYWMWRMGGRKRPEMADMGHLSKIFDNYERELSRLQKDHAAQVESLAAQHAKDIDRVRQEKGVDVAKLRAELQRDAERALLEIQRELAASRERTSKLEQLTTQLQQTCETEVAQARNEAAAISEGPLQKALDRVEELERRLKAQQAEHARTLEETLNQAQDAQAQAVAQLRTEMARQQQAAEILIAEMAASEERTRHDHAAQQARWEAETQQLRAEAAHKDEVGVRKAAETQLAHRTEFDRLRLDLEAEQQAKIAATRAALDAALQEAEQKLAEGARERAGLKAEIERMAGAHAKEMAEQEAAHQATLQAAMAESARAEESRRVDLLVAHQAELEESHRRQGLLENRIRELLMAHEDESGKIADAHARELATSLREAEDKLSQTIHQAESARETAEQAARTQLAELTAEHAAALAEAGRHRSLLEERVGELLHSHAREMREQTDRHSEELIRLRTELSAQAQETLQQALDRIASLEAAQETAARWHATELEKTRAVMAETGDAHLRQTLDQLTQAQADRRQLEIRLKEERDGYLRELGRIAERHAEELTRERREAEAEADGHIQRGLDRVALLEAELAEREQSHVREMDAARAAIAASADNRQRQTDAELATARDQIDALTNQLEQTKADTKRKLQELAVHQAEFIKREIGRAQAEAQAKIALLQQQAATERACQAADLDRVREEVTAVTDANLRSVLEQLAALQAEHQRVTLQHAAEKQELADQIDQTRSQSEAGADARLRKALDSLAAVQAERRELTERLARSQEQSPQADNPTLTARIKEQDAELARLRIANLREITELNERHTRALARAAAEADARIGALADQLARQRDTGQTGAPPDDRARLADQHRQDIERLHRQADQQRGELDRRLIEATGRIGELEADLARLRLNHARDLERQGADHSDALARQRQTLDSEHRASLAALERTVADLRAQLASIEMHQAGQPARGAGTDTDARLNAALARAMMAEDELRIANNKLELLKDALDAAKARAASPGPGSVDNRFRDAKRAFARHFHPDQGGRGDSDKERIFLEFWPVLDRIEKTNDF</sequence>
<keyword evidence="1" id="KW-0175">Coiled coil</keyword>
<dbReference type="RefSeq" id="WP_068497488.1">
    <property type="nucleotide sequence ID" value="NZ_LWQU01000065.1"/>
</dbReference>